<accession>A0ABR3Q0K9</accession>
<dbReference type="RefSeq" id="XP_069207990.1">
    <property type="nucleotide sequence ID" value="XM_069353348.1"/>
</dbReference>
<evidence type="ECO:0000313" key="3">
    <source>
        <dbReference type="Proteomes" id="UP001565368"/>
    </source>
</evidence>
<evidence type="ECO:0000313" key="2">
    <source>
        <dbReference type="EMBL" id="KAL1408046.1"/>
    </source>
</evidence>
<comment type="caution">
    <text evidence="2">The sequence shown here is derived from an EMBL/GenBank/DDBJ whole genome shotgun (WGS) entry which is preliminary data.</text>
</comment>
<dbReference type="GeneID" id="95985886"/>
<feature type="region of interest" description="Disordered" evidence="1">
    <location>
        <begin position="1"/>
        <end position="31"/>
    </location>
</feature>
<reference evidence="2 3" key="1">
    <citation type="submission" date="2023-08" db="EMBL/GenBank/DDBJ databases">
        <title>Annotated Genome Sequence of Vanrija albida AlHP1.</title>
        <authorList>
            <person name="Herzog R."/>
        </authorList>
    </citation>
    <scope>NUCLEOTIDE SEQUENCE [LARGE SCALE GENOMIC DNA]</scope>
    <source>
        <strain evidence="2 3">AlHP1</strain>
    </source>
</reference>
<evidence type="ECO:0008006" key="4">
    <source>
        <dbReference type="Google" id="ProtNLM"/>
    </source>
</evidence>
<gene>
    <name evidence="2" type="ORF">Q8F55_004843</name>
</gene>
<organism evidence="2 3">
    <name type="scientific">Vanrija albida</name>
    <dbReference type="NCBI Taxonomy" id="181172"/>
    <lineage>
        <taxon>Eukaryota</taxon>
        <taxon>Fungi</taxon>
        <taxon>Dikarya</taxon>
        <taxon>Basidiomycota</taxon>
        <taxon>Agaricomycotina</taxon>
        <taxon>Tremellomycetes</taxon>
        <taxon>Trichosporonales</taxon>
        <taxon>Trichosporonaceae</taxon>
        <taxon>Vanrija</taxon>
    </lineage>
</organism>
<dbReference type="Proteomes" id="UP001565368">
    <property type="component" value="Unassembled WGS sequence"/>
</dbReference>
<keyword evidence="3" id="KW-1185">Reference proteome</keyword>
<dbReference type="EMBL" id="JBBXJM010000004">
    <property type="protein sequence ID" value="KAL1408046.1"/>
    <property type="molecule type" value="Genomic_DNA"/>
</dbReference>
<name>A0ABR3Q0K9_9TREE</name>
<evidence type="ECO:0000256" key="1">
    <source>
        <dbReference type="SAM" id="MobiDB-lite"/>
    </source>
</evidence>
<proteinExistence type="predicted"/>
<protein>
    <recommendedName>
        <fullName evidence="4">F-box domain-containing protein</fullName>
    </recommendedName>
</protein>
<sequence length="406" mass="44698">MVSTTADSPHPSTSARSLIGQQPQRSPNASINPVHLSSTSIILNSPHIVDMIMGYADRSTLVVCLRVNRHFHDLAGELLYHSVRVYGDNLDGLVQGAKHEPGLIGGEENGPFVYDPPLTVLKNRLLARIRVISVGRHSSKFCAIRYDDGSDNSHLPGLVIYLLRQAHTVRVVLPGPESGHDSICKESTNCRFMDLLSPSKLVIRNVAGSNFALNGCLPPTPSKITWILPTDCRGEPGVLANGYLHILSTYLDSSRLKIVFHDEMETLSCLQASIPGTAIRPFSPTEIIRFHHQTFLIALGGRMKLNKPLEVIEGRCPTDVYGLEAVTLSADPADAVAKQFQDRFPSQPLTPDTLRRLVREEVVTPGTHAPLRRGIKNTLYTFKTLAAYAALDPADTRYELDDEYRA</sequence>